<keyword evidence="1" id="KW-0812">Transmembrane</keyword>
<sequence length="110" mass="11806">MEARTRRSSTRKSITIPLWVRLAIALAGAAALTLLVYVLTLDDSGRVGGKAAFVGGVIALPWILGARSGWSTALSMAFAFVTCFAVCSLAVWVLTRERHPRDANRTSDAE</sequence>
<feature type="transmembrane region" description="Helical" evidence="1">
    <location>
        <begin position="76"/>
        <end position="95"/>
    </location>
</feature>
<organism evidence="2 3">
    <name type="scientific">Ramlibacter cellulosilyticus</name>
    <dbReference type="NCBI Taxonomy" id="2764187"/>
    <lineage>
        <taxon>Bacteria</taxon>
        <taxon>Pseudomonadati</taxon>
        <taxon>Pseudomonadota</taxon>
        <taxon>Betaproteobacteria</taxon>
        <taxon>Burkholderiales</taxon>
        <taxon>Comamonadaceae</taxon>
        <taxon>Ramlibacter</taxon>
    </lineage>
</organism>
<evidence type="ECO:0000313" key="3">
    <source>
        <dbReference type="Proteomes" id="UP000608513"/>
    </source>
</evidence>
<evidence type="ECO:0000313" key="2">
    <source>
        <dbReference type="EMBL" id="MBC5784077.1"/>
    </source>
</evidence>
<gene>
    <name evidence="2" type="ORF">H8N03_14085</name>
</gene>
<proteinExistence type="predicted"/>
<accession>A0A923SFL6</accession>
<dbReference type="RefSeq" id="WP_187076814.1">
    <property type="nucleotide sequence ID" value="NZ_JACORT010000005.1"/>
</dbReference>
<protein>
    <submittedName>
        <fullName evidence="2">Uncharacterized protein</fullName>
    </submittedName>
</protein>
<reference evidence="2" key="1">
    <citation type="submission" date="2020-08" db="EMBL/GenBank/DDBJ databases">
        <title>Ramlibacter sp. USB13 16S ribosomal RNA gene genome sequencing and assembly.</title>
        <authorList>
            <person name="Kang M."/>
        </authorList>
    </citation>
    <scope>NUCLEOTIDE SEQUENCE</scope>
    <source>
        <strain evidence="2">USB13</strain>
    </source>
</reference>
<feature type="transmembrane region" description="Helical" evidence="1">
    <location>
        <begin position="18"/>
        <end position="39"/>
    </location>
</feature>
<dbReference type="EMBL" id="JACORT010000005">
    <property type="protein sequence ID" value="MBC5784077.1"/>
    <property type="molecule type" value="Genomic_DNA"/>
</dbReference>
<keyword evidence="1" id="KW-1133">Transmembrane helix</keyword>
<dbReference type="Proteomes" id="UP000608513">
    <property type="component" value="Unassembled WGS sequence"/>
</dbReference>
<keyword evidence="3" id="KW-1185">Reference proteome</keyword>
<comment type="caution">
    <text evidence="2">The sequence shown here is derived from an EMBL/GenBank/DDBJ whole genome shotgun (WGS) entry which is preliminary data.</text>
</comment>
<evidence type="ECO:0000256" key="1">
    <source>
        <dbReference type="SAM" id="Phobius"/>
    </source>
</evidence>
<name>A0A923SFL6_9BURK</name>
<keyword evidence="1" id="KW-0472">Membrane</keyword>
<dbReference type="AlphaFoldDB" id="A0A923SFL6"/>